<dbReference type="AlphaFoldDB" id="A0A9W7WIH0"/>
<name>A0A9W7WIH0_TRIRA</name>
<comment type="caution">
    <text evidence="8">The sequence shown here is derived from an EMBL/GenBank/DDBJ whole genome shotgun (WGS) entry which is preliminary data.</text>
</comment>
<keyword evidence="4" id="KW-0472">Membrane</keyword>
<evidence type="ECO:0000256" key="3">
    <source>
        <dbReference type="ARBA" id="ARBA00022989"/>
    </source>
</evidence>
<evidence type="ECO:0000256" key="4">
    <source>
        <dbReference type="ARBA" id="ARBA00023136"/>
    </source>
</evidence>
<dbReference type="EMBL" id="JAFHDT010000011">
    <property type="protein sequence ID" value="KAI7803012.1"/>
    <property type="molecule type" value="Genomic_DNA"/>
</dbReference>
<evidence type="ECO:0000313" key="8">
    <source>
        <dbReference type="EMBL" id="KAI7803012.1"/>
    </source>
</evidence>
<dbReference type="InterPro" id="IPR051036">
    <property type="entry name" value="SIGLEC"/>
</dbReference>
<dbReference type="Gene3D" id="2.60.40.10">
    <property type="entry name" value="Immunoglobulins"/>
    <property type="match status" value="2"/>
</dbReference>
<keyword evidence="3" id="KW-1133">Transmembrane helix</keyword>
<dbReference type="PANTHER" id="PTHR12035:SF128">
    <property type="entry name" value="BRANCHED CHAIN KETO ACID DEHYDROGENASE E1 SUBUNIT BETA,-LIKE-RELATED"/>
    <property type="match status" value="1"/>
</dbReference>
<feature type="chain" id="PRO_5040896947" evidence="6">
    <location>
        <begin position="26"/>
        <end position="351"/>
    </location>
</feature>
<reference evidence="8" key="1">
    <citation type="submission" date="2021-02" db="EMBL/GenBank/DDBJ databases">
        <title>Comparative genomics reveals that relaxation of natural selection precedes convergent phenotypic evolution of cavefish.</title>
        <authorList>
            <person name="Peng Z."/>
        </authorList>
    </citation>
    <scope>NUCLEOTIDE SEQUENCE</scope>
    <source>
        <tissue evidence="8">Muscle</tissue>
    </source>
</reference>
<dbReference type="PROSITE" id="PS50835">
    <property type="entry name" value="IG_LIKE"/>
    <property type="match status" value="1"/>
</dbReference>
<dbReference type="GO" id="GO:0007155">
    <property type="term" value="P:cell adhesion"/>
    <property type="evidence" value="ECO:0007669"/>
    <property type="project" value="TreeGrafter"/>
</dbReference>
<organism evidence="8 9">
    <name type="scientific">Triplophysa rosa</name>
    <name type="common">Cave loach</name>
    <dbReference type="NCBI Taxonomy" id="992332"/>
    <lineage>
        <taxon>Eukaryota</taxon>
        <taxon>Metazoa</taxon>
        <taxon>Chordata</taxon>
        <taxon>Craniata</taxon>
        <taxon>Vertebrata</taxon>
        <taxon>Euteleostomi</taxon>
        <taxon>Actinopterygii</taxon>
        <taxon>Neopterygii</taxon>
        <taxon>Teleostei</taxon>
        <taxon>Ostariophysi</taxon>
        <taxon>Cypriniformes</taxon>
        <taxon>Nemacheilidae</taxon>
        <taxon>Triplophysa</taxon>
    </lineage>
</organism>
<dbReference type="Proteomes" id="UP001059041">
    <property type="component" value="Linkage Group LG11"/>
</dbReference>
<feature type="signal peptide" evidence="6">
    <location>
        <begin position="1"/>
        <end position="25"/>
    </location>
</feature>
<dbReference type="OrthoDB" id="10012075at2759"/>
<accession>A0A9W7WIH0</accession>
<dbReference type="InterPro" id="IPR007110">
    <property type="entry name" value="Ig-like_dom"/>
</dbReference>
<evidence type="ECO:0000259" key="7">
    <source>
        <dbReference type="PROSITE" id="PS50835"/>
    </source>
</evidence>
<dbReference type="GO" id="GO:0005886">
    <property type="term" value="C:plasma membrane"/>
    <property type="evidence" value="ECO:0007669"/>
    <property type="project" value="TreeGrafter"/>
</dbReference>
<gene>
    <name evidence="8" type="ORF">IRJ41_001598</name>
</gene>
<feature type="domain" description="Ig-like" evidence="7">
    <location>
        <begin position="130"/>
        <end position="235"/>
    </location>
</feature>
<evidence type="ECO:0000313" key="9">
    <source>
        <dbReference type="Proteomes" id="UP001059041"/>
    </source>
</evidence>
<evidence type="ECO:0000256" key="1">
    <source>
        <dbReference type="ARBA" id="ARBA00004167"/>
    </source>
</evidence>
<sequence length="351" mass="38794">MQRVKFSVGLVLLCVLPMWIGSSNGCFAEDGGQLKLHLEQKLITAAAGCAQIPCGFTDLPTTFMAREIWFKGSPASPLSPEEVEKKNGLSRPLSTLKECSIILWDLIGLDRTEEYGFMLKLATNETHIFPETVQVSYSAVKMNISLSSDIIVATKMTLLTCSLSDLCLASDPKITWKGLRSKQYFPLRYRLKEDNVLKYYENLHYSPVSEDHQTEITCEVTFGKNLTASATVTLTVHSEPQILNSSACTRQQDLLTCVCVSQGVPLPDIHWPLLKGKRDFTTVRASDGHMTVNSTFMITAEDFGRIGTVICIGTNELGQANMTLPVIFEGNPDQSNELPVTFEGNPDPDTK</sequence>
<dbReference type="InterPro" id="IPR036179">
    <property type="entry name" value="Ig-like_dom_sf"/>
</dbReference>
<dbReference type="PANTHER" id="PTHR12035">
    <property type="entry name" value="SIALIC ACID BINDING IMMUNOGLOBULIN-LIKE LECTIN"/>
    <property type="match status" value="1"/>
</dbReference>
<protein>
    <submittedName>
        <fullName evidence="8">Sialic acid-binding Ig-like lectin 6</fullName>
    </submittedName>
</protein>
<evidence type="ECO:0000256" key="6">
    <source>
        <dbReference type="SAM" id="SignalP"/>
    </source>
</evidence>
<proteinExistence type="predicted"/>
<comment type="subcellular location">
    <subcellularLocation>
        <location evidence="1">Membrane</location>
        <topology evidence="1">Single-pass membrane protein</topology>
    </subcellularLocation>
</comment>
<evidence type="ECO:0000256" key="5">
    <source>
        <dbReference type="SAM" id="MobiDB-lite"/>
    </source>
</evidence>
<keyword evidence="9" id="KW-1185">Reference proteome</keyword>
<dbReference type="GO" id="GO:0033691">
    <property type="term" value="F:sialic acid binding"/>
    <property type="evidence" value="ECO:0007669"/>
    <property type="project" value="TreeGrafter"/>
</dbReference>
<feature type="region of interest" description="Disordered" evidence="5">
    <location>
        <begin position="331"/>
        <end position="351"/>
    </location>
</feature>
<keyword evidence="6" id="KW-0732">Signal</keyword>
<keyword evidence="2" id="KW-0812">Transmembrane</keyword>
<dbReference type="InterPro" id="IPR013783">
    <property type="entry name" value="Ig-like_fold"/>
</dbReference>
<dbReference type="SUPFAM" id="SSF48726">
    <property type="entry name" value="Immunoglobulin"/>
    <property type="match status" value="2"/>
</dbReference>
<evidence type="ECO:0000256" key="2">
    <source>
        <dbReference type="ARBA" id="ARBA00022692"/>
    </source>
</evidence>